<sequence>MQNWILLERKNSIPIMMSEATVSVLLVAFLATFTFALPCSSELRCKCYHVSNMLTADCSNLHLTKSPTFTENVRRIDLSYNSLFEIPMNMPSEIVYLNIGLNNIKYPQKSTLARYRHLRWLYINNNCLWEGYKIWPSRFFEKLTKLEVLIMNDNCPSIDATQMSYPKEGFYGLSSLKHVRMNGLGQGNFGDAFEKNNSIEVLILSQDGGNCVIPNIRNDTLSVFRKATNITLHDCDIRYIHTGAFAKLSELVHLDITENRDLTLSVLTNITYDLRYSKIKKIVADKIQCYNGLSLILKIEHIINLQNSTLKELSLTGNRIALLENMLTMYLPKSLKYLNIGDNVLIFGWYVFMGYFLSNLERLDVAHSEDYKQDFNLECNYYSNSCDQKEEIQHPILKNAIQNQTYRLPPKLKHINIANQRINLETDFGHGVQFYSKNSLTHLYASGNLFYNIPEFSGLQHLQYADLSNNFCSNFTKQVFRDMNVLSFLNLSRNYLGGILKNQASFDLFKFLPQLKTLDLSINTITHMPEKLFIFTNSIETLHLSNNEIESISFDLSSAMQLRELDLSFNKIVMLDSDSMRKLDAPREIPLVINMANNSFMCNCGSLEFLRWMKSSKNKRFLNLKKYECSFENGTKGDLNKLSQIITFLEKDCWSYAAVIAIACVLFILTVLVVCLGICYRYRWKLRYLYYAGRRTIFTGYNMLEYHFDVFVSYAESERQMFIPNLLKLEGHLNLRFCIHSRNFMPGVAIHENITNAIHYSKHTVCFVSKAFLKSEYCMYELQMAKMEGISRGTEDNLLIVLVDGDIQDLHRVVNTNRVYLEYNKDHPEEFWNAFEHALKEMSS</sequence>
<keyword evidence="3" id="KW-0433">Leucine-rich repeat</keyword>
<keyword evidence="8 11" id="KW-0472">Membrane</keyword>
<gene>
    <name evidence="14" type="primary">LOC111116203</name>
</gene>
<reference evidence="14" key="1">
    <citation type="submission" date="2025-08" db="UniProtKB">
        <authorList>
            <consortium name="RefSeq"/>
        </authorList>
    </citation>
    <scope>IDENTIFICATION</scope>
    <source>
        <tissue evidence="14">Whole sample</tissue>
    </source>
</reference>
<dbReference type="Pfam" id="PF13855">
    <property type="entry name" value="LRR_8"/>
    <property type="match status" value="1"/>
</dbReference>
<dbReference type="Gene3D" id="3.80.10.10">
    <property type="entry name" value="Ribonuclease Inhibitor"/>
    <property type="match status" value="3"/>
</dbReference>
<evidence type="ECO:0000256" key="1">
    <source>
        <dbReference type="ARBA" id="ARBA00004479"/>
    </source>
</evidence>
<evidence type="ECO:0000256" key="7">
    <source>
        <dbReference type="ARBA" id="ARBA00022989"/>
    </source>
</evidence>
<dbReference type="SMART" id="SM00369">
    <property type="entry name" value="LRR_TYP"/>
    <property type="match status" value="3"/>
</dbReference>
<dbReference type="AlphaFoldDB" id="A0A8B8C7V7"/>
<evidence type="ECO:0000256" key="6">
    <source>
        <dbReference type="ARBA" id="ARBA00022737"/>
    </source>
</evidence>
<keyword evidence="6" id="KW-0677">Repeat</keyword>
<keyword evidence="5" id="KW-0732">Signal</keyword>
<evidence type="ECO:0000256" key="4">
    <source>
        <dbReference type="ARBA" id="ARBA00022692"/>
    </source>
</evidence>
<comment type="similarity">
    <text evidence="2">Belongs to the Toll-like receptor family.</text>
</comment>
<dbReference type="Proteomes" id="UP000694844">
    <property type="component" value="Chromosome 10"/>
</dbReference>
<dbReference type="PROSITE" id="PS50104">
    <property type="entry name" value="TIR"/>
    <property type="match status" value="1"/>
</dbReference>
<dbReference type="GO" id="GO:0006955">
    <property type="term" value="P:immune response"/>
    <property type="evidence" value="ECO:0007669"/>
    <property type="project" value="InterPro"/>
</dbReference>
<protein>
    <submittedName>
        <fullName evidence="14">Toll-like receptor 2</fullName>
    </submittedName>
</protein>
<dbReference type="GO" id="GO:0002224">
    <property type="term" value="P:toll-like receptor signaling pathway"/>
    <property type="evidence" value="ECO:0007669"/>
    <property type="project" value="InterPro"/>
</dbReference>
<dbReference type="GeneID" id="111116203"/>
<feature type="domain" description="TIR" evidence="12">
    <location>
        <begin position="706"/>
        <end position="843"/>
    </location>
</feature>
<dbReference type="SMART" id="SM00255">
    <property type="entry name" value="TIR"/>
    <property type="match status" value="1"/>
</dbReference>
<dbReference type="InterPro" id="IPR001611">
    <property type="entry name" value="Leu-rich_rpt"/>
</dbReference>
<evidence type="ECO:0000259" key="12">
    <source>
        <dbReference type="PROSITE" id="PS50104"/>
    </source>
</evidence>
<evidence type="ECO:0000256" key="2">
    <source>
        <dbReference type="ARBA" id="ARBA00009634"/>
    </source>
</evidence>
<dbReference type="PANTHER" id="PTHR24365">
    <property type="entry name" value="TOLL-LIKE RECEPTOR"/>
    <property type="match status" value="1"/>
</dbReference>
<keyword evidence="13" id="KW-1185">Reference proteome</keyword>
<dbReference type="PIRSF" id="PIRSF037595">
    <property type="entry name" value="Toll-like_receptor"/>
    <property type="match status" value="1"/>
</dbReference>
<evidence type="ECO:0000313" key="13">
    <source>
        <dbReference type="Proteomes" id="UP000694844"/>
    </source>
</evidence>
<dbReference type="GO" id="GO:0005886">
    <property type="term" value="C:plasma membrane"/>
    <property type="evidence" value="ECO:0007669"/>
    <property type="project" value="TreeGrafter"/>
</dbReference>
<evidence type="ECO:0000256" key="5">
    <source>
        <dbReference type="ARBA" id="ARBA00022729"/>
    </source>
</evidence>
<keyword evidence="7 11" id="KW-1133">Transmembrane helix</keyword>
<dbReference type="Gene3D" id="3.40.50.10140">
    <property type="entry name" value="Toll/interleukin-1 receptor homology (TIR) domain"/>
    <property type="match status" value="1"/>
</dbReference>
<feature type="transmembrane region" description="Helical" evidence="11">
    <location>
        <begin position="654"/>
        <end position="680"/>
    </location>
</feature>
<accession>A0A8B8C7V7</accession>
<organism evidence="13 14">
    <name type="scientific">Crassostrea virginica</name>
    <name type="common">Eastern oyster</name>
    <dbReference type="NCBI Taxonomy" id="6565"/>
    <lineage>
        <taxon>Eukaryota</taxon>
        <taxon>Metazoa</taxon>
        <taxon>Spiralia</taxon>
        <taxon>Lophotrochozoa</taxon>
        <taxon>Mollusca</taxon>
        <taxon>Bivalvia</taxon>
        <taxon>Autobranchia</taxon>
        <taxon>Pteriomorphia</taxon>
        <taxon>Ostreida</taxon>
        <taxon>Ostreoidea</taxon>
        <taxon>Ostreidae</taxon>
        <taxon>Crassostrea</taxon>
    </lineage>
</organism>
<evidence type="ECO:0000313" key="14">
    <source>
        <dbReference type="RefSeq" id="XP_022310896.1"/>
    </source>
</evidence>
<keyword evidence="10" id="KW-0325">Glycoprotein</keyword>
<evidence type="ECO:0000256" key="10">
    <source>
        <dbReference type="ARBA" id="ARBA00023180"/>
    </source>
</evidence>
<evidence type="ECO:0000256" key="9">
    <source>
        <dbReference type="ARBA" id="ARBA00023170"/>
    </source>
</evidence>
<evidence type="ECO:0000256" key="3">
    <source>
        <dbReference type="ARBA" id="ARBA00022614"/>
    </source>
</evidence>
<name>A0A8B8C7V7_CRAVI</name>
<dbReference type="PROSITE" id="PS51450">
    <property type="entry name" value="LRR"/>
    <property type="match status" value="3"/>
</dbReference>
<evidence type="ECO:0000256" key="8">
    <source>
        <dbReference type="ARBA" id="ARBA00023136"/>
    </source>
</evidence>
<keyword evidence="9" id="KW-0675">Receptor</keyword>
<dbReference type="PANTHER" id="PTHR24365:SF541">
    <property type="entry name" value="PROTEIN TOLL-RELATED"/>
    <property type="match status" value="1"/>
</dbReference>
<proteinExistence type="inferred from homology"/>
<dbReference type="InterPro" id="IPR003591">
    <property type="entry name" value="Leu-rich_rpt_typical-subtyp"/>
</dbReference>
<dbReference type="KEGG" id="cvn:111116203"/>
<dbReference type="InterPro" id="IPR032675">
    <property type="entry name" value="LRR_dom_sf"/>
</dbReference>
<dbReference type="Pfam" id="PF13676">
    <property type="entry name" value="TIR_2"/>
    <property type="match status" value="1"/>
</dbReference>
<evidence type="ECO:0000256" key="11">
    <source>
        <dbReference type="SAM" id="Phobius"/>
    </source>
</evidence>
<dbReference type="OrthoDB" id="6156376at2759"/>
<comment type="subcellular location">
    <subcellularLocation>
        <location evidence="1">Membrane</location>
        <topology evidence="1">Single-pass type I membrane protein</topology>
    </subcellularLocation>
</comment>
<dbReference type="SUPFAM" id="SSF52058">
    <property type="entry name" value="L domain-like"/>
    <property type="match status" value="2"/>
</dbReference>
<dbReference type="GO" id="GO:0004888">
    <property type="term" value="F:transmembrane signaling receptor activity"/>
    <property type="evidence" value="ECO:0007669"/>
    <property type="project" value="InterPro"/>
</dbReference>
<keyword evidence="4 11" id="KW-0812">Transmembrane</keyword>
<dbReference type="SUPFAM" id="SSF52200">
    <property type="entry name" value="Toll/Interleukin receptor TIR domain"/>
    <property type="match status" value="1"/>
</dbReference>
<dbReference type="InterPro" id="IPR000157">
    <property type="entry name" value="TIR_dom"/>
</dbReference>
<dbReference type="InterPro" id="IPR017241">
    <property type="entry name" value="Toll-like_receptor"/>
</dbReference>
<dbReference type="InterPro" id="IPR035897">
    <property type="entry name" value="Toll_tir_struct_dom_sf"/>
</dbReference>
<dbReference type="RefSeq" id="XP_022310896.1">
    <property type="nucleotide sequence ID" value="XM_022455188.1"/>
</dbReference>